<evidence type="ECO:0000259" key="1">
    <source>
        <dbReference type="Pfam" id="PF13472"/>
    </source>
</evidence>
<dbReference type="InterPro" id="IPR013830">
    <property type="entry name" value="SGNH_hydro"/>
</dbReference>
<organism evidence="2 3">
    <name type="scientific">Methylobacterium marchantiae</name>
    <dbReference type="NCBI Taxonomy" id="600331"/>
    <lineage>
        <taxon>Bacteria</taxon>
        <taxon>Pseudomonadati</taxon>
        <taxon>Pseudomonadota</taxon>
        <taxon>Alphaproteobacteria</taxon>
        <taxon>Hyphomicrobiales</taxon>
        <taxon>Methylobacteriaceae</taxon>
        <taxon>Methylobacterium</taxon>
    </lineage>
</organism>
<sequence length="232" mass="24326">MRLPLVAAIALTALAAGGAIGWQSHVPKLSALLYATNRLIVVQVHLDEAPPDYILVEGDSQAELQSTGQRVCGLELVNAGINGASAAIYADLLDRVTIPTRPRAAVLTIGTNDLFTKGDPRSAGSIARFEQSLARIVGKLRGVTDRVVVTAVPPIGRRAGAKLDAEAVGVYSARIRGFCERGGCTYADPFADLRDGDGGYAVAGALRDDLHIAGYRRVMRALEPALCPASAP</sequence>
<dbReference type="EMBL" id="JBHTND010000015">
    <property type="protein sequence ID" value="MFD1302355.1"/>
    <property type="molecule type" value="Genomic_DNA"/>
</dbReference>
<name>A0ABW3WZH7_9HYPH</name>
<proteinExistence type="predicted"/>
<dbReference type="Gene3D" id="3.40.50.1110">
    <property type="entry name" value="SGNH hydrolase"/>
    <property type="match status" value="1"/>
</dbReference>
<keyword evidence="2" id="KW-0378">Hydrolase</keyword>
<comment type="caution">
    <text evidence="2">The sequence shown here is derived from an EMBL/GenBank/DDBJ whole genome shotgun (WGS) entry which is preliminary data.</text>
</comment>
<dbReference type="Proteomes" id="UP001597176">
    <property type="component" value="Unassembled WGS sequence"/>
</dbReference>
<dbReference type="CDD" id="cd00229">
    <property type="entry name" value="SGNH_hydrolase"/>
    <property type="match status" value="1"/>
</dbReference>
<keyword evidence="3" id="KW-1185">Reference proteome</keyword>
<dbReference type="InterPro" id="IPR036514">
    <property type="entry name" value="SGNH_hydro_sf"/>
</dbReference>
<dbReference type="GO" id="GO:0016787">
    <property type="term" value="F:hydrolase activity"/>
    <property type="evidence" value="ECO:0007669"/>
    <property type="project" value="UniProtKB-KW"/>
</dbReference>
<dbReference type="Pfam" id="PF13472">
    <property type="entry name" value="Lipase_GDSL_2"/>
    <property type="match status" value="1"/>
</dbReference>
<evidence type="ECO:0000313" key="3">
    <source>
        <dbReference type="Proteomes" id="UP001597176"/>
    </source>
</evidence>
<protein>
    <submittedName>
        <fullName evidence="2">SGNH/GDSL hydrolase family protein</fullName>
    </submittedName>
</protein>
<feature type="domain" description="SGNH hydrolase-type esterase" evidence="1">
    <location>
        <begin position="70"/>
        <end position="211"/>
    </location>
</feature>
<dbReference type="SUPFAM" id="SSF52266">
    <property type="entry name" value="SGNH hydrolase"/>
    <property type="match status" value="1"/>
</dbReference>
<gene>
    <name evidence="2" type="ORF">ACFQ4G_12320</name>
</gene>
<reference evidence="3" key="1">
    <citation type="journal article" date="2019" name="Int. J. Syst. Evol. Microbiol.">
        <title>The Global Catalogue of Microorganisms (GCM) 10K type strain sequencing project: providing services to taxonomists for standard genome sequencing and annotation.</title>
        <authorList>
            <consortium name="The Broad Institute Genomics Platform"/>
            <consortium name="The Broad Institute Genome Sequencing Center for Infectious Disease"/>
            <person name="Wu L."/>
            <person name="Ma J."/>
        </authorList>
    </citation>
    <scope>NUCLEOTIDE SEQUENCE [LARGE SCALE GENOMIC DNA]</scope>
    <source>
        <strain evidence="3">CCUG 56108</strain>
    </source>
</reference>
<evidence type="ECO:0000313" key="2">
    <source>
        <dbReference type="EMBL" id="MFD1302355.1"/>
    </source>
</evidence>
<dbReference type="RefSeq" id="WP_238202705.1">
    <property type="nucleotide sequence ID" value="NZ_JBHTND010000015.1"/>
</dbReference>
<accession>A0ABW3WZH7</accession>